<keyword evidence="2" id="KW-0548">Nucleotidyltransferase</keyword>
<gene>
    <name evidence="2" type="ORF">DQX05_22690</name>
</gene>
<dbReference type="Pfam" id="PF00078">
    <property type="entry name" value="RVT_1"/>
    <property type="match status" value="1"/>
</dbReference>
<feature type="domain" description="Reverse transcriptase" evidence="1">
    <location>
        <begin position="43"/>
        <end position="273"/>
    </location>
</feature>
<keyword evidence="2" id="KW-0808">Transferase</keyword>
<dbReference type="InterPro" id="IPR051083">
    <property type="entry name" value="GrpII_Intron_Splice-Mob/Def"/>
</dbReference>
<dbReference type="PROSITE" id="PS50878">
    <property type="entry name" value="RT_POL"/>
    <property type="match status" value="1"/>
</dbReference>
<dbReference type="CDD" id="cd01646">
    <property type="entry name" value="RT_Bac_retron_I"/>
    <property type="match status" value="1"/>
</dbReference>
<dbReference type="AlphaFoldDB" id="A0A3A3GE32"/>
<dbReference type="EMBL" id="QYZD01000027">
    <property type="protein sequence ID" value="RJG21164.1"/>
    <property type="molecule type" value="Genomic_DNA"/>
</dbReference>
<sequence>MMLTKDSINWAIDFIQNHSDGDLFPRILEINAISSYIDDFVALIEGKDLTQFTPGACRRFIVPKDEISYRQATQLDPQDSIILTSIIHQFGSGIEARRLHNNIVYSYRFSPDISHGLYSSKTAWNDFWKTAYEKSRTYEFVLYCDIADYYNQIYHHIVENQLHESGFPNQETKWIIKLLNSTTANVSRGIPIGPHAVHLLAEAAMIPIDNSLHTQGIDFLRYADDILVFCDSSQSAKIALAKIASILDKQQRLMLQRHKTKVYSSNDFRHLCNEMIEDRPINKDEDKILKLIRKYSNGDPYRTITYSEISKEDWESLTDQIIGKIIREYIDQKEVDYIRLRWFYRRLAQIGHPGAIEISLSNISQLSPCFANICAYLASIQSISAEQWVYIGEQLLKLLDSQEVVHNEFFRLSILSLFTKNEYINHFSYLVNKFPVSEPFARREILLAAYQNSAYDWLREQKENYQSMDPWQKMAFIYGVSGLPKDEKRFFLNSLTHQRPFDSVLIKWAKNI</sequence>
<protein>
    <submittedName>
        <fullName evidence="2">Retron-type reverse transcriptase</fullName>
    </submittedName>
</protein>
<comment type="caution">
    <text evidence="2">The sequence shown here is derived from an EMBL/GenBank/DDBJ whole genome shotgun (WGS) entry which is preliminary data.</text>
</comment>
<dbReference type="InterPro" id="IPR043502">
    <property type="entry name" value="DNA/RNA_pol_sf"/>
</dbReference>
<evidence type="ECO:0000313" key="3">
    <source>
        <dbReference type="Proteomes" id="UP000266177"/>
    </source>
</evidence>
<proteinExistence type="predicted"/>
<dbReference type="SUPFAM" id="SSF56672">
    <property type="entry name" value="DNA/RNA polymerases"/>
    <property type="match status" value="1"/>
</dbReference>
<dbReference type="InterPro" id="IPR000477">
    <property type="entry name" value="RT_dom"/>
</dbReference>
<dbReference type="Proteomes" id="UP000266177">
    <property type="component" value="Unassembled WGS sequence"/>
</dbReference>
<dbReference type="OrthoDB" id="9793236at2"/>
<accession>A0A3A3GE32</accession>
<reference evidence="2 3" key="1">
    <citation type="submission" date="2018-09" db="EMBL/GenBank/DDBJ databases">
        <title>Paenibacillus SK2017-BO5.</title>
        <authorList>
            <person name="Piskunova J.V."/>
            <person name="Dubiley S.A."/>
            <person name="Severinov K.V."/>
        </authorList>
    </citation>
    <scope>NUCLEOTIDE SEQUENCE [LARGE SCALE GENOMIC DNA]</scope>
    <source>
        <strain evidence="2 3">BO5</strain>
    </source>
</reference>
<dbReference type="PANTHER" id="PTHR34047">
    <property type="entry name" value="NUCLEAR INTRON MATURASE 1, MITOCHONDRIAL-RELATED"/>
    <property type="match status" value="1"/>
</dbReference>
<name>A0A3A3GE32_PANTH</name>
<evidence type="ECO:0000313" key="2">
    <source>
        <dbReference type="EMBL" id="RJG21164.1"/>
    </source>
</evidence>
<evidence type="ECO:0000259" key="1">
    <source>
        <dbReference type="PROSITE" id="PS50878"/>
    </source>
</evidence>
<keyword evidence="2" id="KW-0695">RNA-directed DNA polymerase</keyword>
<dbReference type="GO" id="GO:0003964">
    <property type="term" value="F:RNA-directed DNA polymerase activity"/>
    <property type="evidence" value="ECO:0007669"/>
    <property type="project" value="UniProtKB-KW"/>
</dbReference>
<dbReference type="PANTHER" id="PTHR34047:SF8">
    <property type="entry name" value="PROTEIN YKFC"/>
    <property type="match status" value="1"/>
</dbReference>
<organism evidence="2 3">
    <name type="scientific">Paenibacillus thiaminolyticus</name>
    <name type="common">Bacillus thiaminolyticus</name>
    <dbReference type="NCBI Taxonomy" id="49283"/>
    <lineage>
        <taxon>Bacteria</taxon>
        <taxon>Bacillati</taxon>
        <taxon>Bacillota</taxon>
        <taxon>Bacilli</taxon>
        <taxon>Bacillales</taxon>
        <taxon>Paenibacillaceae</taxon>
        <taxon>Paenibacillus</taxon>
    </lineage>
</organism>